<evidence type="ECO:0000259" key="4">
    <source>
        <dbReference type="Pfam" id="PF14917"/>
    </source>
</evidence>
<feature type="compositionally biased region" description="Polar residues" evidence="2">
    <location>
        <begin position="202"/>
        <end position="211"/>
    </location>
</feature>
<feature type="region of interest" description="Disordered" evidence="2">
    <location>
        <begin position="64"/>
        <end position="90"/>
    </location>
</feature>
<dbReference type="InterPro" id="IPR040370">
    <property type="entry name" value="CCDC74A/CCDC74B/CCDC92"/>
</dbReference>
<dbReference type="EMBL" id="KB311804">
    <property type="protein sequence ID" value="ELT88532.1"/>
    <property type="molecule type" value="Genomic_DNA"/>
</dbReference>
<evidence type="ECO:0008006" key="6">
    <source>
        <dbReference type="Google" id="ProtNLM"/>
    </source>
</evidence>
<protein>
    <recommendedName>
        <fullName evidence="6">CCDC92/74 N-terminal domain-containing protein</fullName>
    </recommendedName>
</protein>
<proteinExistence type="predicted"/>
<dbReference type="Pfam" id="PF14917">
    <property type="entry name" value="CCDC74_C"/>
    <property type="match status" value="1"/>
</dbReference>
<organism evidence="5">
    <name type="scientific">Capitella teleta</name>
    <name type="common">Polychaete worm</name>
    <dbReference type="NCBI Taxonomy" id="283909"/>
    <lineage>
        <taxon>Eukaryota</taxon>
        <taxon>Metazoa</taxon>
        <taxon>Spiralia</taxon>
        <taxon>Lophotrochozoa</taxon>
        <taxon>Annelida</taxon>
        <taxon>Polychaeta</taxon>
        <taxon>Sedentaria</taxon>
        <taxon>Scolecida</taxon>
        <taxon>Capitellidae</taxon>
        <taxon>Capitella</taxon>
    </lineage>
</organism>
<evidence type="ECO:0000313" key="5">
    <source>
        <dbReference type="EMBL" id="ELT88532.1"/>
    </source>
</evidence>
<dbReference type="OrthoDB" id="2155209at2759"/>
<dbReference type="InterPro" id="IPR029422">
    <property type="entry name" value="CCDC74_C"/>
</dbReference>
<evidence type="ECO:0000256" key="1">
    <source>
        <dbReference type="ARBA" id="ARBA00023054"/>
    </source>
</evidence>
<evidence type="ECO:0000256" key="2">
    <source>
        <dbReference type="SAM" id="MobiDB-lite"/>
    </source>
</evidence>
<dbReference type="Pfam" id="PF14916">
    <property type="entry name" value="CCDC92"/>
    <property type="match status" value="1"/>
</dbReference>
<feature type="non-terminal residue" evidence="5">
    <location>
        <position position="323"/>
    </location>
</feature>
<accession>R7TAM4</accession>
<reference evidence="5" key="1">
    <citation type="journal article" date="2013" name="Nature">
        <title>Insights into bilaterian evolution from three spiralian genomes.</title>
        <authorList>
            <person name="Simakov O."/>
            <person name="Marletaz F."/>
            <person name="Cho S.J."/>
            <person name="Edsinger-Gonzales E."/>
            <person name="Havlak P."/>
            <person name="Hellsten U."/>
            <person name="Kuo D.H."/>
            <person name="Larsson T."/>
            <person name="Lv J."/>
            <person name="Arendt D."/>
            <person name="Savage R."/>
            <person name="Osoegawa K."/>
            <person name="de Jong P."/>
            <person name="Grimwood J."/>
            <person name="Chapman J.A."/>
            <person name="Shapiro H."/>
            <person name="Aerts A."/>
            <person name="Otillar R.P."/>
            <person name="Terry A.Y."/>
            <person name="Boore J.L."/>
            <person name="Grigoriev I.V."/>
            <person name="Lindberg D.R."/>
            <person name="Seaver E.C."/>
            <person name="Weisblat D.A."/>
            <person name="Putnam N.H."/>
            <person name="Rokhsar D.S."/>
        </authorList>
    </citation>
    <scope>NUCLEOTIDE SEQUENCE</scope>
    <source>
        <strain evidence="5">I ESC-2004</strain>
    </source>
</reference>
<sequence length="323" mass="36738">MIKVPVYTVRSYSNDGNIMLDLMQDSPSADVSMSTATAPLPPLNNLPQWSRVNTLDKARYPKPFLKDRLQPLPNTSEGSSPDQEDTEAMDEDGMNPQMKILHLEKSVQFLRQQHKDILSHLHEEIDKLKRENKDGVADDLKLNFMEEEIREMKFALNEERSRNQYLTRLVEQLQQSKQSEHVPLPPRGQRKINSAASAQSSNESGYPSLNASAAVRKPSTHQGPLPFNATLEPFQVCIASQPPRPPTLQECQVILKHMQKVSDHQSHELNQLKSDLRDVLYSHKWTPDAYLLAKAYVAEDDAREAAVHERLPKIALKQPSRKL</sequence>
<gene>
    <name evidence="5" type="ORF">CAPTEDRAFT_203642</name>
</gene>
<dbReference type="STRING" id="283909.R7TAM4"/>
<dbReference type="InParanoid" id="R7TAM4"/>
<dbReference type="PANTHER" id="PTHR14882:SF5">
    <property type="entry name" value="COILED-COIL DOMAIN CONTAINING 74A"/>
    <property type="match status" value="1"/>
</dbReference>
<feature type="domain" description="Coiled coil protein 74 C-terminal" evidence="4">
    <location>
        <begin position="240"/>
        <end position="322"/>
    </location>
</feature>
<feature type="region of interest" description="Disordered" evidence="2">
    <location>
        <begin position="174"/>
        <end position="222"/>
    </location>
</feature>
<dbReference type="InterPro" id="IPR039496">
    <property type="entry name" value="CCDC92/74_N"/>
</dbReference>
<name>R7TAM4_CAPTE</name>
<feature type="domain" description="CCDC92/74 N-terminal" evidence="3">
    <location>
        <begin position="99"/>
        <end position="134"/>
    </location>
</feature>
<evidence type="ECO:0000259" key="3">
    <source>
        <dbReference type="Pfam" id="PF14916"/>
    </source>
</evidence>
<keyword evidence="1" id="KW-0175">Coiled coil</keyword>
<dbReference type="HOGENOM" id="CLU_718152_0_0_1"/>
<dbReference type="PANTHER" id="PTHR14882">
    <property type="entry name" value="COILED-COIL DOMAIN-CONTAINING 74A"/>
    <property type="match status" value="1"/>
</dbReference>
<dbReference type="AlphaFoldDB" id="R7TAM4"/>
<feature type="compositionally biased region" description="Polar residues" evidence="2">
    <location>
        <begin position="72"/>
        <end position="81"/>
    </location>
</feature>